<dbReference type="PROSITE" id="PS51257">
    <property type="entry name" value="PROKAR_LIPOPROTEIN"/>
    <property type="match status" value="1"/>
</dbReference>
<protein>
    <recommendedName>
        <fullName evidence="3">M23 family metallopeptidase</fullName>
    </recommendedName>
</protein>
<dbReference type="Proteomes" id="UP000321938">
    <property type="component" value="Unassembled WGS sequence"/>
</dbReference>
<dbReference type="OrthoDB" id="1188206at2"/>
<dbReference type="STRING" id="1123037.GCA_000425305_01883"/>
<evidence type="ECO:0008006" key="3">
    <source>
        <dbReference type="Google" id="ProtNLM"/>
    </source>
</evidence>
<reference evidence="1 2" key="1">
    <citation type="submission" date="2019-08" db="EMBL/GenBank/DDBJ databases">
        <title>Genome of Psychroserpens burtonensis ACAM 167.</title>
        <authorList>
            <person name="Bowman J.P."/>
        </authorList>
    </citation>
    <scope>NUCLEOTIDE SEQUENCE [LARGE SCALE GENOMIC DNA]</scope>
    <source>
        <strain evidence="1 2">ACAM 167</strain>
    </source>
</reference>
<accession>A0A5C7BFX9</accession>
<evidence type="ECO:0000313" key="2">
    <source>
        <dbReference type="Proteomes" id="UP000321938"/>
    </source>
</evidence>
<sequence length="149" mass="16901">MMRFFVFYCLLSTVFSCKQKDNTAKSLTYPSEENAIIIESLEIFNLPSRNAEEKTDYIKLFKDNPEFVSNGFDFRIGKPDAHGCYNAQKLKVNDHLGDDWNGVGGGNSDLGDPIYMLANGYISEVKDYKGGWGNVARIVHLHDKKLYES</sequence>
<name>A0A5C7BFX9_9FLAO</name>
<keyword evidence="2" id="KW-1185">Reference proteome</keyword>
<proteinExistence type="predicted"/>
<gene>
    <name evidence="1" type="ORF">ES692_09320</name>
</gene>
<dbReference type="AlphaFoldDB" id="A0A5C7BFX9"/>
<comment type="caution">
    <text evidence="1">The sequence shown here is derived from an EMBL/GenBank/DDBJ whole genome shotgun (WGS) entry which is preliminary data.</text>
</comment>
<evidence type="ECO:0000313" key="1">
    <source>
        <dbReference type="EMBL" id="TXE17466.1"/>
    </source>
</evidence>
<organism evidence="1 2">
    <name type="scientific">Psychroserpens burtonensis</name>
    <dbReference type="NCBI Taxonomy" id="49278"/>
    <lineage>
        <taxon>Bacteria</taxon>
        <taxon>Pseudomonadati</taxon>
        <taxon>Bacteroidota</taxon>
        <taxon>Flavobacteriia</taxon>
        <taxon>Flavobacteriales</taxon>
        <taxon>Flavobacteriaceae</taxon>
        <taxon>Psychroserpens</taxon>
    </lineage>
</organism>
<dbReference type="EMBL" id="VOSB01000012">
    <property type="protein sequence ID" value="TXE17466.1"/>
    <property type="molecule type" value="Genomic_DNA"/>
</dbReference>